<accession>B4K5F3</accession>
<sequence>MKVRGGSRFSCSLAMRRVWFSVVGAALLALSCAAGHLLSQPELDTHIQLQEQPISQHNDSAYVQRVMRLAKAAEMRSYMRPELDACDDFFGYSCGNWPKINPANAAQPRETNYQQLLANGYRHKQQRLLQEPADPELDDLSVLKLKQFYASCLRFRQTPLPLYRQRLQEIAAEFGRMPALALPGQIWPADDFDWLATVAQIKRKYGIDIVLLLQEAPDPQNKTQARLYVGQPPRSLVKPQPSQVAAQLEQHLGLEASLARSTAVEIVDLELLLGKGMVIGMGNRPLGGLAKPRSPAELADAYAPALNLTRYVELVLQRPLQPDELLYEHGDSYQAHLLVVLAQTPAHVLANYIFHKLLQRFYYDRSAPVVAQCMSSATQLFPELLTNLAYRRYAAASALSDIDDVWQQIKRSFYNLLESNNSTDWLSPDTRRLVLDQLNATRLLLNGYTYWNFTERYEQLQLKPNDFLYNLGAVLSQRNVLEPPSVVPTLPTYDPLENQVLLPVALLQPNFLWSRFYPRALRYGTLGTIMAEQLAHSLDRRAGWDAVTLTGFGKRKACYRHQYERLRYAGNYLPSSELQDNNMADNAAIQLAYLGYKSYLANLASSALITEQLPSLSHTPEQLFFISYAQLWCNDANEQFRDKQSLLLTETPNALRVQGALANTADFARVFGCSNQSPMNPEQRCRLYG</sequence>
<organism evidence="11 12">
    <name type="scientific">Drosophila mojavensis</name>
    <name type="common">Fruit fly</name>
    <dbReference type="NCBI Taxonomy" id="7230"/>
    <lineage>
        <taxon>Eukaryota</taxon>
        <taxon>Metazoa</taxon>
        <taxon>Ecdysozoa</taxon>
        <taxon>Arthropoda</taxon>
        <taxon>Hexapoda</taxon>
        <taxon>Insecta</taxon>
        <taxon>Pterygota</taxon>
        <taxon>Neoptera</taxon>
        <taxon>Endopterygota</taxon>
        <taxon>Diptera</taxon>
        <taxon>Brachycera</taxon>
        <taxon>Muscomorpha</taxon>
        <taxon>Ephydroidea</taxon>
        <taxon>Drosophilidae</taxon>
        <taxon>Drosophila</taxon>
    </lineage>
</organism>
<comment type="similarity">
    <text evidence="3">Belongs to the peptidase M13 family.</text>
</comment>
<evidence type="ECO:0000256" key="8">
    <source>
        <dbReference type="ARBA" id="ARBA00023049"/>
    </source>
</evidence>
<evidence type="ECO:0000256" key="2">
    <source>
        <dbReference type="ARBA" id="ARBA00004401"/>
    </source>
</evidence>
<dbReference type="GO" id="GO:0046872">
    <property type="term" value="F:metal ion binding"/>
    <property type="evidence" value="ECO:0007669"/>
    <property type="project" value="UniProtKB-KW"/>
</dbReference>
<evidence type="ECO:0000256" key="4">
    <source>
        <dbReference type="ARBA" id="ARBA00022670"/>
    </source>
</evidence>
<evidence type="ECO:0000256" key="7">
    <source>
        <dbReference type="ARBA" id="ARBA00022833"/>
    </source>
</evidence>
<dbReference type="eggNOG" id="KOG3624">
    <property type="taxonomic scope" value="Eukaryota"/>
</dbReference>
<dbReference type="GO" id="GO:0004222">
    <property type="term" value="F:metalloendopeptidase activity"/>
    <property type="evidence" value="ECO:0007669"/>
    <property type="project" value="InterPro"/>
</dbReference>
<keyword evidence="8" id="KW-0482">Metalloprotease</keyword>
<dbReference type="GO" id="GO:0005886">
    <property type="term" value="C:plasma membrane"/>
    <property type="evidence" value="ECO:0007669"/>
    <property type="project" value="UniProtKB-SubCell"/>
</dbReference>
<dbReference type="OrthoDB" id="6475849at2759"/>
<evidence type="ECO:0000256" key="3">
    <source>
        <dbReference type="ARBA" id="ARBA00007357"/>
    </source>
</evidence>
<feature type="domain" description="Peptidase M13 N-terminal" evidence="10">
    <location>
        <begin position="86"/>
        <end position="442"/>
    </location>
</feature>
<dbReference type="FunCoup" id="B4K5F3">
    <property type="interactions" value="12"/>
</dbReference>
<keyword evidence="5" id="KW-0479">Metal-binding</keyword>
<dbReference type="PANTHER" id="PTHR11733">
    <property type="entry name" value="ZINC METALLOPROTEASE FAMILY M13 NEPRILYSIN-RELATED"/>
    <property type="match status" value="1"/>
</dbReference>
<dbReference type="InterPro" id="IPR000718">
    <property type="entry name" value="Peptidase_M13"/>
</dbReference>
<keyword evidence="7" id="KW-0862">Zinc</keyword>
<comment type="cofactor">
    <cofactor evidence="1">
        <name>Zn(2+)</name>
        <dbReference type="ChEBI" id="CHEBI:29105"/>
    </cofactor>
</comment>
<dbReference type="SUPFAM" id="SSF55486">
    <property type="entry name" value="Metalloproteases ('zincins'), catalytic domain"/>
    <property type="match status" value="1"/>
</dbReference>
<dbReference type="PROSITE" id="PS51257">
    <property type="entry name" value="PROKAR_LIPOPROTEIN"/>
    <property type="match status" value="1"/>
</dbReference>
<dbReference type="Pfam" id="PF05649">
    <property type="entry name" value="Peptidase_M13_N"/>
    <property type="match status" value="1"/>
</dbReference>
<dbReference type="InterPro" id="IPR042089">
    <property type="entry name" value="Peptidase_M13_dom_2"/>
</dbReference>
<dbReference type="KEGG" id="dmo:Dmoj_GI10381"/>
<keyword evidence="4" id="KW-0645">Protease</keyword>
<evidence type="ECO:0000256" key="5">
    <source>
        <dbReference type="ARBA" id="ARBA00022723"/>
    </source>
</evidence>
<dbReference type="Pfam" id="PF01431">
    <property type="entry name" value="Peptidase_M13"/>
    <property type="match status" value="1"/>
</dbReference>
<dbReference type="InterPro" id="IPR008753">
    <property type="entry name" value="Peptidase_M13_N"/>
</dbReference>
<dbReference type="InterPro" id="IPR024079">
    <property type="entry name" value="MetalloPept_cat_dom_sf"/>
</dbReference>
<keyword evidence="6 11" id="KW-0378">Hydrolase</keyword>
<dbReference type="EC" id="3.4.24.-" evidence="11"/>
<dbReference type="Gene3D" id="3.40.390.10">
    <property type="entry name" value="Collagenase (Catalytic Domain)"/>
    <property type="match status" value="1"/>
</dbReference>
<evidence type="ECO:0000256" key="1">
    <source>
        <dbReference type="ARBA" id="ARBA00001947"/>
    </source>
</evidence>
<dbReference type="InParanoid" id="B4K5F3"/>
<dbReference type="AlphaFoldDB" id="B4K5F3"/>
<name>B4K5F3_DROMO</name>
<keyword evidence="12" id="KW-1185">Reference proteome</keyword>
<dbReference type="SMR" id="B4K5F3"/>
<dbReference type="PANTHER" id="PTHR11733:SF238">
    <property type="entry name" value="FI07649P-RELATED"/>
    <property type="match status" value="1"/>
</dbReference>
<proteinExistence type="inferred from homology"/>
<dbReference type="EMBL" id="CH933806">
    <property type="protein sequence ID" value="EDW16179.2"/>
    <property type="molecule type" value="Genomic_DNA"/>
</dbReference>
<evidence type="ECO:0000313" key="12">
    <source>
        <dbReference type="Proteomes" id="UP000009192"/>
    </source>
</evidence>
<evidence type="ECO:0000313" key="11">
    <source>
        <dbReference type="EMBL" id="EDW16179.2"/>
    </source>
</evidence>
<dbReference type="HOGENOM" id="CLU_006187_4_4_1"/>
<evidence type="ECO:0000256" key="6">
    <source>
        <dbReference type="ARBA" id="ARBA00022801"/>
    </source>
</evidence>
<evidence type="ECO:0000259" key="10">
    <source>
        <dbReference type="Pfam" id="PF05649"/>
    </source>
</evidence>
<reference evidence="11 12" key="1">
    <citation type="journal article" date="2007" name="Nature">
        <title>Evolution of genes and genomes on the Drosophila phylogeny.</title>
        <authorList>
            <consortium name="Drosophila 12 Genomes Consortium"/>
            <person name="Clark A.G."/>
            <person name="Eisen M.B."/>
            <person name="Smith D.R."/>
            <person name="Bergman C.M."/>
            <person name="Oliver B."/>
            <person name="Markow T.A."/>
            <person name="Kaufman T.C."/>
            <person name="Kellis M."/>
            <person name="Gelbart W."/>
            <person name="Iyer V.N."/>
            <person name="Pollard D.A."/>
            <person name="Sackton T.B."/>
            <person name="Larracuente A.M."/>
            <person name="Singh N.D."/>
            <person name="Abad J.P."/>
            <person name="Abt D.N."/>
            <person name="Adryan B."/>
            <person name="Aguade M."/>
            <person name="Akashi H."/>
            <person name="Anderson W.W."/>
            <person name="Aquadro C.F."/>
            <person name="Ardell D.H."/>
            <person name="Arguello R."/>
            <person name="Artieri C.G."/>
            <person name="Barbash D.A."/>
            <person name="Barker D."/>
            <person name="Barsanti P."/>
            <person name="Batterham P."/>
            <person name="Batzoglou S."/>
            <person name="Begun D."/>
            <person name="Bhutkar A."/>
            <person name="Blanco E."/>
            <person name="Bosak S.A."/>
            <person name="Bradley R.K."/>
            <person name="Brand A.D."/>
            <person name="Brent M.R."/>
            <person name="Brooks A.N."/>
            <person name="Brown R.H."/>
            <person name="Butlin R.K."/>
            <person name="Caggese C."/>
            <person name="Calvi B.R."/>
            <person name="Bernardo de Carvalho A."/>
            <person name="Caspi A."/>
            <person name="Castrezana S."/>
            <person name="Celniker S.E."/>
            <person name="Chang J.L."/>
            <person name="Chapple C."/>
            <person name="Chatterji S."/>
            <person name="Chinwalla A."/>
            <person name="Civetta A."/>
            <person name="Clifton S.W."/>
            <person name="Comeron J.M."/>
            <person name="Costello J.C."/>
            <person name="Coyne J.A."/>
            <person name="Daub J."/>
            <person name="David R.G."/>
            <person name="Delcher A.L."/>
            <person name="Delehaunty K."/>
            <person name="Do C.B."/>
            <person name="Ebling H."/>
            <person name="Edwards K."/>
            <person name="Eickbush T."/>
            <person name="Evans J.D."/>
            <person name="Filipski A."/>
            <person name="Findeiss S."/>
            <person name="Freyhult E."/>
            <person name="Fulton L."/>
            <person name="Fulton R."/>
            <person name="Garcia A.C."/>
            <person name="Gardiner A."/>
            <person name="Garfield D.A."/>
            <person name="Garvin B.E."/>
            <person name="Gibson G."/>
            <person name="Gilbert D."/>
            <person name="Gnerre S."/>
            <person name="Godfrey J."/>
            <person name="Good R."/>
            <person name="Gotea V."/>
            <person name="Gravely B."/>
            <person name="Greenberg A.J."/>
            <person name="Griffiths-Jones S."/>
            <person name="Gross S."/>
            <person name="Guigo R."/>
            <person name="Gustafson E.A."/>
            <person name="Haerty W."/>
            <person name="Hahn M.W."/>
            <person name="Halligan D.L."/>
            <person name="Halpern A.L."/>
            <person name="Halter G.M."/>
            <person name="Han M.V."/>
            <person name="Heger A."/>
            <person name="Hillier L."/>
            <person name="Hinrichs A.S."/>
            <person name="Holmes I."/>
            <person name="Hoskins R.A."/>
            <person name="Hubisz M.J."/>
            <person name="Hultmark D."/>
            <person name="Huntley M.A."/>
            <person name="Jaffe D.B."/>
            <person name="Jagadeeshan S."/>
            <person name="Jeck W.R."/>
            <person name="Johnson J."/>
            <person name="Jones C.D."/>
            <person name="Jordan W.C."/>
            <person name="Karpen G.H."/>
            <person name="Kataoka E."/>
            <person name="Keightley P.D."/>
            <person name="Kheradpour P."/>
            <person name="Kirkness E.F."/>
            <person name="Koerich L.B."/>
            <person name="Kristiansen K."/>
            <person name="Kudrna D."/>
            <person name="Kulathinal R.J."/>
            <person name="Kumar S."/>
            <person name="Kwok R."/>
            <person name="Lander E."/>
            <person name="Langley C.H."/>
            <person name="Lapoint R."/>
            <person name="Lazzaro B.P."/>
            <person name="Lee S.J."/>
            <person name="Levesque L."/>
            <person name="Li R."/>
            <person name="Lin C.F."/>
            <person name="Lin M.F."/>
            <person name="Lindblad-Toh K."/>
            <person name="Llopart A."/>
            <person name="Long M."/>
            <person name="Low L."/>
            <person name="Lozovsky E."/>
            <person name="Lu J."/>
            <person name="Luo M."/>
            <person name="Machado C.A."/>
            <person name="Makalowski W."/>
            <person name="Marzo M."/>
            <person name="Matsuda M."/>
            <person name="Matzkin L."/>
            <person name="McAllister B."/>
            <person name="McBride C.S."/>
            <person name="McKernan B."/>
            <person name="McKernan K."/>
            <person name="Mendez-Lago M."/>
            <person name="Minx P."/>
            <person name="Mollenhauer M.U."/>
            <person name="Montooth K."/>
            <person name="Mount S.M."/>
            <person name="Mu X."/>
            <person name="Myers E."/>
            <person name="Negre B."/>
            <person name="Newfeld S."/>
            <person name="Nielsen R."/>
            <person name="Noor M.A."/>
            <person name="O'Grady P."/>
            <person name="Pachter L."/>
            <person name="Papaceit M."/>
            <person name="Parisi M.J."/>
            <person name="Parisi M."/>
            <person name="Parts L."/>
            <person name="Pedersen J.S."/>
            <person name="Pesole G."/>
            <person name="Phillippy A.M."/>
            <person name="Ponting C.P."/>
            <person name="Pop M."/>
            <person name="Porcelli D."/>
            <person name="Powell J.R."/>
            <person name="Prohaska S."/>
            <person name="Pruitt K."/>
            <person name="Puig M."/>
            <person name="Quesneville H."/>
            <person name="Ram K.R."/>
            <person name="Rand D."/>
            <person name="Rasmussen M.D."/>
            <person name="Reed L.K."/>
            <person name="Reenan R."/>
            <person name="Reily A."/>
            <person name="Remington K.A."/>
            <person name="Rieger T.T."/>
            <person name="Ritchie M.G."/>
            <person name="Robin C."/>
            <person name="Rogers Y.H."/>
            <person name="Rohde C."/>
            <person name="Rozas J."/>
            <person name="Rubenfield M.J."/>
            <person name="Ruiz A."/>
            <person name="Russo S."/>
            <person name="Salzberg S.L."/>
            <person name="Sanchez-Gracia A."/>
            <person name="Saranga D.J."/>
            <person name="Sato H."/>
            <person name="Schaeffer S.W."/>
            <person name="Schatz M.C."/>
            <person name="Schlenke T."/>
            <person name="Schwartz R."/>
            <person name="Segarra C."/>
            <person name="Singh R.S."/>
            <person name="Sirot L."/>
            <person name="Sirota M."/>
            <person name="Sisneros N.B."/>
            <person name="Smith C.D."/>
            <person name="Smith T.F."/>
            <person name="Spieth J."/>
            <person name="Stage D.E."/>
            <person name="Stark A."/>
            <person name="Stephan W."/>
            <person name="Strausberg R.L."/>
            <person name="Strempel S."/>
            <person name="Sturgill D."/>
            <person name="Sutton G."/>
            <person name="Sutton G.G."/>
            <person name="Tao W."/>
            <person name="Teichmann S."/>
            <person name="Tobari Y.N."/>
            <person name="Tomimura Y."/>
            <person name="Tsolas J.M."/>
            <person name="Valente V.L."/>
            <person name="Venter E."/>
            <person name="Venter J.C."/>
            <person name="Vicario S."/>
            <person name="Vieira F.G."/>
            <person name="Vilella A.J."/>
            <person name="Villasante A."/>
            <person name="Walenz B."/>
            <person name="Wang J."/>
            <person name="Wasserman M."/>
            <person name="Watts T."/>
            <person name="Wilson D."/>
            <person name="Wilson R.K."/>
            <person name="Wing R.A."/>
            <person name="Wolfner M.F."/>
            <person name="Wong A."/>
            <person name="Wong G.K."/>
            <person name="Wu C.I."/>
            <person name="Wu G."/>
            <person name="Yamamoto D."/>
            <person name="Yang H.P."/>
            <person name="Yang S.P."/>
            <person name="Yorke J.A."/>
            <person name="Yoshida K."/>
            <person name="Zdobnov E."/>
            <person name="Zhang P."/>
            <person name="Zhang Y."/>
            <person name="Zimin A.V."/>
            <person name="Baldwin J."/>
            <person name="Abdouelleil A."/>
            <person name="Abdulkadir J."/>
            <person name="Abebe A."/>
            <person name="Abera B."/>
            <person name="Abreu J."/>
            <person name="Acer S.C."/>
            <person name="Aftuck L."/>
            <person name="Alexander A."/>
            <person name="An P."/>
            <person name="Anderson E."/>
            <person name="Anderson S."/>
            <person name="Arachi H."/>
            <person name="Azer M."/>
            <person name="Bachantsang P."/>
            <person name="Barry A."/>
            <person name="Bayul T."/>
            <person name="Berlin A."/>
            <person name="Bessette D."/>
            <person name="Bloom T."/>
            <person name="Blye J."/>
            <person name="Boguslavskiy L."/>
            <person name="Bonnet C."/>
            <person name="Boukhgalter B."/>
            <person name="Bourzgui I."/>
            <person name="Brown A."/>
            <person name="Cahill P."/>
            <person name="Channer S."/>
            <person name="Cheshatsang Y."/>
            <person name="Chuda L."/>
            <person name="Citroen M."/>
            <person name="Collymore A."/>
            <person name="Cooke P."/>
            <person name="Costello M."/>
            <person name="D'Aco K."/>
            <person name="Daza R."/>
            <person name="De Haan G."/>
            <person name="DeGray S."/>
            <person name="DeMaso C."/>
            <person name="Dhargay N."/>
            <person name="Dooley K."/>
            <person name="Dooley E."/>
            <person name="Doricent M."/>
            <person name="Dorje P."/>
            <person name="Dorjee K."/>
            <person name="Dupes A."/>
            <person name="Elong R."/>
            <person name="Falk J."/>
            <person name="Farina A."/>
            <person name="Faro S."/>
            <person name="Ferguson D."/>
            <person name="Fisher S."/>
            <person name="Foley C.D."/>
            <person name="Franke A."/>
            <person name="Friedrich D."/>
            <person name="Gadbois L."/>
            <person name="Gearin G."/>
            <person name="Gearin C.R."/>
            <person name="Giannoukos G."/>
            <person name="Goode T."/>
            <person name="Graham J."/>
            <person name="Grandbois E."/>
            <person name="Grewal S."/>
            <person name="Gyaltsen K."/>
            <person name="Hafez N."/>
            <person name="Hagos B."/>
            <person name="Hall J."/>
            <person name="Henson C."/>
            <person name="Hollinger A."/>
            <person name="Honan T."/>
            <person name="Huard M.D."/>
            <person name="Hughes L."/>
            <person name="Hurhula B."/>
            <person name="Husby M.E."/>
            <person name="Kamat A."/>
            <person name="Kanga B."/>
            <person name="Kashin S."/>
            <person name="Khazanovich D."/>
            <person name="Kisner P."/>
            <person name="Lance K."/>
            <person name="Lara M."/>
            <person name="Lee W."/>
            <person name="Lennon N."/>
            <person name="Letendre F."/>
            <person name="LeVine R."/>
            <person name="Lipovsky A."/>
            <person name="Liu X."/>
            <person name="Liu J."/>
            <person name="Liu S."/>
            <person name="Lokyitsang T."/>
            <person name="Lokyitsang Y."/>
            <person name="Lubonja R."/>
            <person name="Lui A."/>
            <person name="MacDonald P."/>
            <person name="Magnisalis V."/>
            <person name="Maru K."/>
            <person name="Matthews C."/>
            <person name="McCusker W."/>
            <person name="McDonough S."/>
            <person name="Mehta T."/>
            <person name="Meldrim J."/>
            <person name="Meneus L."/>
            <person name="Mihai O."/>
            <person name="Mihalev A."/>
            <person name="Mihova T."/>
            <person name="Mittelman R."/>
            <person name="Mlenga V."/>
            <person name="Montmayeur A."/>
            <person name="Mulrain L."/>
            <person name="Navidi A."/>
            <person name="Naylor J."/>
            <person name="Negash T."/>
            <person name="Nguyen T."/>
            <person name="Nguyen N."/>
            <person name="Nicol R."/>
            <person name="Norbu C."/>
            <person name="Norbu N."/>
            <person name="Novod N."/>
            <person name="O'Neill B."/>
            <person name="Osman S."/>
            <person name="Markiewicz E."/>
            <person name="Oyono O.L."/>
            <person name="Patti C."/>
            <person name="Phunkhang P."/>
            <person name="Pierre F."/>
            <person name="Priest M."/>
            <person name="Raghuraman S."/>
            <person name="Rege F."/>
            <person name="Reyes R."/>
            <person name="Rise C."/>
            <person name="Rogov P."/>
            <person name="Ross K."/>
            <person name="Ryan E."/>
            <person name="Settipalli S."/>
            <person name="Shea T."/>
            <person name="Sherpa N."/>
            <person name="Shi L."/>
            <person name="Shih D."/>
            <person name="Sparrow T."/>
            <person name="Spaulding J."/>
            <person name="Stalker J."/>
            <person name="Stange-Thomann N."/>
            <person name="Stavropoulos S."/>
            <person name="Stone C."/>
            <person name="Strader C."/>
            <person name="Tesfaye S."/>
            <person name="Thomson T."/>
            <person name="Thoulutsang Y."/>
            <person name="Thoulutsang D."/>
            <person name="Topham K."/>
            <person name="Topping I."/>
            <person name="Tsamla T."/>
            <person name="Vassiliev H."/>
            <person name="Vo A."/>
            <person name="Wangchuk T."/>
            <person name="Wangdi T."/>
            <person name="Weiand M."/>
            <person name="Wilkinson J."/>
            <person name="Wilson A."/>
            <person name="Yadav S."/>
            <person name="Young G."/>
            <person name="Yu Q."/>
            <person name="Zembek L."/>
            <person name="Zhong D."/>
            <person name="Zimmer A."/>
            <person name="Zwirko Z."/>
            <person name="Jaffe D.B."/>
            <person name="Alvarez P."/>
            <person name="Brockman W."/>
            <person name="Butler J."/>
            <person name="Chin C."/>
            <person name="Gnerre S."/>
            <person name="Grabherr M."/>
            <person name="Kleber M."/>
            <person name="Mauceli E."/>
            <person name="MacCallum I."/>
        </authorList>
    </citation>
    <scope>NUCLEOTIDE SEQUENCE [LARGE SCALE GENOMIC DNA]</scope>
    <source>
        <strain evidence="12">Tucson 15081-1352.22</strain>
    </source>
</reference>
<evidence type="ECO:0000259" key="9">
    <source>
        <dbReference type="Pfam" id="PF01431"/>
    </source>
</evidence>
<dbReference type="Gene3D" id="1.10.1380.10">
    <property type="entry name" value="Neutral endopeptidase , domain2"/>
    <property type="match status" value="1"/>
</dbReference>
<dbReference type="Proteomes" id="UP000009192">
    <property type="component" value="Unassembled WGS sequence"/>
</dbReference>
<feature type="domain" description="Peptidase M13 C-terminal" evidence="9">
    <location>
        <begin position="493"/>
        <end position="687"/>
    </location>
</feature>
<dbReference type="GO" id="GO:0016485">
    <property type="term" value="P:protein processing"/>
    <property type="evidence" value="ECO:0007669"/>
    <property type="project" value="TreeGrafter"/>
</dbReference>
<dbReference type="PROSITE" id="PS51885">
    <property type="entry name" value="NEPRILYSIN"/>
    <property type="match status" value="1"/>
</dbReference>
<dbReference type="InterPro" id="IPR018497">
    <property type="entry name" value="Peptidase_M13_C"/>
</dbReference>
<comment type="subcellular location">
    <subcellularLocation>
        <location evidence="2">Cell membrane</location>
        <topology evidence="2">Single-pass type II membrane protein</topology>
    </subcellularLocation>
</comment>
<dbReference type="CDD" id="cd08662">
    <property type="entry name" value="M13"/>
    <property type="match status" value="1"/>
</dbReference>
<protein>
    <submittedName>
        <fullName evidence="11">Uncharacterized protein</fullName>
        <ecNumber evidence="11">3.4.24.-</ecNumber>
    </submittedName>
</protein>
<gene>
    <name evidence="11" type="primary">Dmoj\GI10381</name>
    <name evidence="11" type="ORF">Dmoj_GI10381</name>
</gene>